<dbReference type="InterPro" id="IPR043203">
    <property type="entry name" value="VGCC_Ca_Na"/>
</dbReference>
<gene>
    <name evidence="8" type="ORF">PCOR1329_LOCUS59788</name>
</gene>
<protein>
    <recommendedName>
        <fullName evidence="7">EF-hand domain-containing protein</fullName>
    </recommendedName>
</protein>
<accession>A0ABN9VRK4</accession>
<comment type="caution">
    <text evidence="8">The sequence shown here is derived from an EMBL/GenBank/DDBJ whole genome shotgun (WGS) entry which is preliminary data.</text>
</comment>
<name>A0ABN9VRK4_9DINO</name>
<feature type="compositionally biased region" description="Basic residues" evidence="5">
    <location>
        <begin position="684"/>
        <end position="702"/>
    </location>
</feature>
<evidence type="ECO:0000256" key="1">
    <source>
        <dbReference type="ARBA" id="ARBA00004141"/>
    </source>
</evidence>
<feature type="region of interest" description="Disordered" evidence="5">
    <location>
        <begin position="72"/>
        <end position="122"/>
    </location>
</feature>
<evidence type="ECO:0000259" key="7">
    <source>
        <dbReference type="PROSITE" id="PS50222"/>
    </source>
</evidence>
<feature type="transmembrane region" description="Helical" evidence="6">
    <location>
        <begin position="1017"/>
        <end position="1039"/>
    </location>
</feature>
<evidence type="ECO:0000313" key="9">
    <source>
        <dbReference type="Proteomes" id="UP001189429"/>
    </source>
</evidence>
<dbReference type="InterPro" id="IPR002048">
    <property type="entry name" value="EF_hand_dom"/>
</dbReference>
<feature type="transmembrane region" description="Helical" evidence="6">
    <location>
        <begin position="1051"/>
        <end position="1073"/>
    </location>
</feature>
<dbReference type="EMBL" id="CAUYUJ010017466">
    <property type="protein sequence ID" value="CAK0875049.1"/>
    <property type="molecule type" value="Genomic_DNA"/>
</dbReference>
<evidence type="ECO:0000256" key="3">
    <source>
        <dbReference type="ARBA" id="ARBA00022989"/>
    </source>
</evidence>
<reference evidence="8" key="1">
    <citation type="submission" date="2023-10" db="EMBL/GenBank/DDBJ databases">
        <authorList>
            <person name="Chen Y."/>
            <person name="Shah S."/>
            <person name="Dougan E. K."/>
            <person name="Thang M."/>
            <person name="Chan C."/>
        </authorList>
    </citation>
    <scope>NUCLEOTIDE SEQUENCE [LARGE SCALE GENOMIC DNA]</scope>
</reference>
<dbReference type="PROSITE" id="PS00018">
    <property type="entry name" value="EF_HAND_1"/>
    <property type="match status" value="1"/>
</dbReference>
<dbReference type="InterPro" id="IPR027359">
    <property type="entry name" value="Volt_channel_dom_sf"/>
</dbReference>
<proteinExistence type="predicted"/>
<feature type="compositionally biased region" description="Low complexity" evidence="5">
    <location>
        <begin position="77"/>
        <end position="90"/>
    </location>
</feature>
<comment type="subcellular location">
    <subcellularLocation>
        <location evidence="1">Membrane</location>
        <topology evidence="1">Multi-pass membrane protein</topology>
    </subcellularLocation>
</comment>
<evidence type="ECO:0000256" key="2">
    <source>
        <dbReference type="ARBA" id="ARBA00022692"/>
    </source>
</evidence>
<dbReference type="InterPro" id="IPR005821">
    <property type="entry name" value="Ion_trans_dom"/>
</dbReference>
<dbReference type="Gene3D" id="1.20.120.350">
    <property type="entry name" value="Voltage-gated potassium channels. Chain C"/>
    <property type="match status" value="1"/>
</dbReference>
<dbReference type="PANTHER" id="PTHR10037">
    <property type="entry name" value="VOLTAGE-GATED CATION CHANNEL CALCIUM AND SODIUM"/>
    <property type="match status" value="1"/>
</dbReference>
<feature type="transmembrane region" description="Helical" evidence="6">
    <location>
        <begin position="897"/>
        <end position="917"/>
    </location>
</feature>
<evidence type="ECO:0000313" key="8">
    <source>
        <dbReference type="EMBL" id="CAK0875049.1"/>
    </source>
</evidence>
<dbReference type="Pfam" id="PF00520">
    <property type="entry name" value="Ion_trans"/>
    <property type="match status" value="1"/>
</dbReference>
<evidence type="ECO:0000256" key="5">
    <source>
        <dbReference type="SAM" id="MobiDB-lite"/>
    </source>
</evidence>
<feature type="transmembrane region" description="Helical" evidence="6">
    <location>
        <begin position="974"/>
        <end position="997"/>
    </location>
</feature>
<evidence type="ECO:0000256" key="4">
    <source>
        <dbReference type="ARBA" id="ARBA00023136"/>
    </source>
</evidence>
<feature type="domain" description="EF-hand" evidence="7">
    <location>
        <begin position="1149"/>
        <end position="1184"/>
    </location>
</feature>
<keyword evidence="2 6" id="KW-0812">Transmembrane</keyword>
<organism evidence="8 9">
    <name type="scientific">Prorocentrum cordatum</name>
    <dbReference type="NCBI Taxonomy" id="2364126"/>
    <lineage>
        <taxon>Eukaryota</taxon>
        <taxon>Sar</taxon>
        <taxon>Alveolata</taxon>
        <taxon>Dinophyceae</taxon>
        <taxon>Prorocentrales</taxon>
        <taxon>Prorocentraceae</taxon>
        <taxon>Prorocentrum</taxon>
    </lineage>
</organism>
<feature type="region of interest" description="Disordered" evidence="5">
    <location>
        <begin position="681"/>
        <end position="704"/>
    </location>
</feature>
<evidence type="ECO:0000256" key="6">
    <source>
        <dbReference type="SAM" id="Phobius"/>
    </source>
</evidence>
<dbReference type="SUPFAM" id="SSF81324">
    <property type="entry name" value="Voltage-gated potassium channels"/>
    <property type="match status" value="1"/>
</dbReference>
<keyword evidence="3 6" id="KW-1133">Transmembrane helix</keyword>
<feature type="compositionally biased region" description="Basic residues" evidence="5">
    <location>
        <begin position="91"/>
        <end position="100"/>
    </location>
</feature>
<feature type="region of interest" description="Disordered" evidence="5">
    <location>
        <begin position="741"/>
        <end position="814"/>
    </location>
</feature>
<feature type="compositionally biased region" description="Low complexity" evidence="5">
    <location>
        <begin position="750"/>
        <end position="772"/>
    </location>
</feature>
<dbReference type="Proteomes" id="UP001189429">
    <property type="component" value="Unassembled WGS sequence"/>
</dbReference>
<dbReference type="InterPro" id="IPR018247">
    <property type="entry name" value="EF_Hand_1_Ca_BS"/>
</dbReference>
<dbReference type="PANTHER" id="PTHR10037:SF62">
    <property type="entry name" value="SODIUM CHANNEL PROTEIN 60E"/>
    <property type="match status" value="1"/>
</dbReference>
<keyword evidence="9" id="KW-1185">Reference proteome</keyword>
<dbReference type="PROSITE" id="PS50222">
    <property type="entry name" value="EF_HAND_2"/>
    <property type="match status" value="1"/>
</dbReference>
<sequence>MAAPGGARAPPSAVTTLVEAAVRGAVLGGAPRRTVATAARSAVSASLFAQRAEAPVLPPRDAAAGAVPPDVPPGPRPCRAGAAAADASARALKRRRRRMRRGDGGCRRMRRKAKASGDAGAMEVEAETVDAAAAESDAAGAAAAEGGDIVDDEVPAAPAVAAGEPSEARVLAEARARALAGFSDATDPAEVQEAVAAAVAAAAWGPGGLLRALGRWGVPALQAWVARCPVIEAWAWVLYNVAGAPLFHQKRVAGQLALTDDVIIVAPDDMVYAERLLAARDGPPLLPLKGRALVGAAAGPGGDAAALAAAGLPPAAVGAAGPPPPAALPPGPLDVDAFPFGSVVQVGPISGIVLASRAGRRGVVTLGAGVSAMAFILEDWRRADFSAKWRGSDPRTSARIAGSSGPRSWLTPLSAAWFVAGLLREGGPIQHRENWKARKRLSTSDYGVAEHHTLSTVLEDLATIGEVNVSSLVGTERLLRKMQLIEHFWATGAFYSFLPAAHRWLKAPTHPNAPLFPITPAQAGTFFEQAAADVGVATLAPQLRQLRHAGPSVELAMKLRTLASVKLRGGWRAGASVARYLKLGRVSEQLQGLGPAVQRAALLVFSGEGVLAAAPRREGPLVIELDVAWGPDWDLTVPKVARLLRGWLGAGPIWGMHFWVPCQTWTRIRTLDLFAHQVVDGHPRRSAPSRPVPRRCPARARRSMASLDERALETALAGLREELRGGLDRLERLLREELRPPERLPERLPEQLPASPGGRRGSSSSGTQSGPSEKTCAAAGPWTESKISDWAGRGGRGRARRRNRDVPEPEPELPEPRLASWRLIHRHETAFDTVIGLIIVLNSLMLGVEIQCDLDGNAACTQRAHDLEHIFLSIFTVELVIRVLADGWNNFRSRWFLFDLSLVMMGVFSTWVVHPIVENTSDDAPGRLLLDIVSKVLVMRILRLTRLVRALRIFEQFQEMWKLANGLLRSFRTVMSACIMILLTVFVFACLGVELIFQDSSLMGDPVTAEVIQDHFRSLPVAMFTLVQFATADSIASVYMPIVTKAWYMGVYFGFVWLIVTIKLMNLITAVIVDNAITQADEDREMDLVLRRGELRLLEPTVKRVFERLNKTPGTKSLSLEDFRSELEKIMQAPVLRDLDLPPELRKVLASGQIVDVCSYLDADRSGEIDEDEFVDGIFNLMLQSVPVETTQMLQMLRSQGKSMKDIEKKIGMLAHTMRHKTHREDAR</sequence>
<dbReference type="Gene3D" id="1.10.287.70">
    <property type="match status" value="1"/>
</dbReference>
<keyword evidence="4 6" id="KW-0472">Membrane</keyword>